<organism evidence="9 10">
    <name type="scientific">Methylorubrum salsuginis</name>
    <dbReference type="NCBI Taxonomy" id="414703"/>
    <lineage>
        <taxon>Bacteria</taxon>
        <taxon>Pseudomonadati</taxon>
        <taxon>Pseudomonadota</taxon>
        <taxon>Alphaproteobacteria</taxon>
        <taxon>Hyphomicrobiales</taxon>
        <taxon>Methylobacteriaceae</taxon>
        <taxon>Methylorubrum</taxon>
    </lineage>
</organism>
<dbReference type="EMBL" id="FOSV01000012">
    <property type="protein sequence ID" value="SFL30935.1"/>
    <property type="molecule type" value="Genomic_DNA"/>
</dbReference>
<dbReference type="AlphaFoldDB" id="A0A1I4GLR9"/>
<evidence type="ECO:0000256" key="6">
    <source>
        <dbReference type="RuleBase" id="RU361217"/>
    </source>
</evidence>
<evidence type="ECO:0000259" key="7">
    <source>
        <dbReference type="Pfam" id="PF01266"/>
    </source>
</evidence>
<evidence type="ECO:0000256" key="3">
    <source>
        <dbReference type="ARBA" id="ARBA00022630"/>
    </source>
</evidence>
<dbReference type="GO" id="GO:0009331">
    <property type="term" value="C:glycerol-3-phosphate dehydrogenase (FAD) complex"/>
    <property type="evidence" value="ECO:0007669"/>
    <property type="project" value="UniProtKB-UniRule"/>
</dbReference>
<dbReference type="InterPro" id="IPR000447">
    <property type="entry name" value="G3P_DH_FAD-dep"/>
</dbReference>
<keyword evidence="3 6" id="KW-0285">Flavoprotein</keyword>
<dbReference type="EC" id="1.1.5.3" evidence="6"/>
<keyword evidence="5 6" id="KW-0560">Oxidoreductase</keyword>
<dbReference type="SUPFAM" id="SSF51905">
    <property type="entry name" value="FAD/NAD(P)-binding domain"/>
    <property type="match status" value="1"/>
</dbReference>
<evidence type="ECO:0000256" key="4">
    <source>
        <dbReference type="ARBA" id="ARBA00022827"/>
    </source>
</evidence>
<dbReference type="Pfam" id="PF16901">
    <property type="entry name" value="DAO_C"/>
    <property type="match status" value="1"/>
</dbReference>
<evidence type="ECO:0000256" key="2">
    <source>
        <dbReference type="ARBA" id="ARBA00007330"/>
    </source>
</evidence>
<dbReference type="Pfam" id="PF01266">
    <property type="entry name" value="DAO"/>
    <property type="match status" value="1"/>
</dbReference>
<dbReference type="NCBIfam" id="NF008899">
    <property type="entry name" value="PRK12266.1"/>
    <property type="match status" value="1"/>
</dbReference>
<gene>
    <name evidence="9" type="ORF">SAMN04488125_112129</name>
</gene>
<evidence type="ECO:0000256" key="1">
    <source>
        <dbReference type="ARBA" id="ARBA00001974"/>
    </source>
</evidence>
<feature type="domain" description="Alpha-glycerophosphate oxidase C-terminal" evidence="8">
    <location>
        <begin position="378"/>
        <end position="483"/>
    </location>
</feature>
<dbReference type="Gene3D" id="6.10.250.1890">
    <property type="match status" value="1"/>
</dbReference>
<feature type="domain" description="FAD dependent oxidoreductase" evidence="7">
    <location>
        <begin position="3"/>
        <end position="358"/>
    </location>
</feature>
<comment type="similarity">
    <text evidence="2 6">Belongs to the FAD-dependent glycerol-3-phosphate dehydrogenase family.</text>
</comment>
<dbReference type="InterPro" id="IPR031656">
    <property type="entry name" value="DAO_C"/>
</dbReference>
<accession>A0A1I4GLR9</accession>
<evidence type="ECO:0000259" key="8">
    <source>
        <dbReference type="Pfam" id="PF16901"/>
    </source>
</evidence>
<dbReference type="Gene3D" id="3.30.9.10">
    <property type="entry name" value="D-Amino Acid Oxidase, subunit A, domain 2"/>
    <property type="match status" value="1"/>
</dbReference>
<sequence length="495" mass="54768">MYDLLVIGGGINGAGIARDAAGRGLSVLLCERGDLAEHTSSASTKLIHGGLRYLEHYEFRLVREALAERERLMRLAPHIIWPLRFVLPHDSGLRPAWLLRIGLFLYDHLSRLRALPGSQSLKLTADGVGAPLQPRLSRGFAYSDCWVEDSRLVVLNALDASERGATIRTRTNVESARREDGAWTATLHDAETRRRETVRARIVVNAAGPWVGQTLLRTLSVEARPKVRLVKGSHIVTRKLYEGDQAYILQQPDRRIVFAIPYERDFTLIGTTDVPYEAGPGRVTISPEETRYLCDCVNRSFSREIGPDDVVWSYSGVRPLFDDAAENASAVTRDYVLELDSDGPPVLSVFGGKITTYRRLAEHALAKLNLPGLKPAWTGSAPLPGGDVPGGDFDAFLENFRAAYPFLPDVLSLRLARAYGTRAEDILGDARTLSDLGESFEGGLTAREVDYLVRAEWARAPDDILWRRTKLGLRTGRQGVARLARHLAGRTTRAG</sequence>
<dbReference type="PRINTS" id="PR01001">
    <property type="entry name" value="FADG3PDH"/>
</dbReference>
<proteinExistence type="inferred from homology"/>
<keyword evidence="10" id="KW-1185">Reference proteome</keyword>
<dbReference type="InterPro" id="IPR036188">
    <property type="entry name" value="FAD/NAD-bd_sf"/>
</dbReference>
<keyword evidence="4" id="KW-0274">FAD</keyword>
<dbReference type="PANTHER" id="PTHR11985:SF15">
    <property type="entry name" value="GLYCEROL-3-PHOSPHATE DEHYDROGENASE, MITOCHONDRIAL"/>
    <property type="match status" value="1"/>
</dbReference>
<dbReference type="Gene3D" id="3.50.50.60">
    <property type="entry name" value="FAD/NAD(P)-binding domain"/>
    <property type="match status" value="1"/>
</dbReference>
<dbReference type="NCBIfam" id="NF009906">
    <property type="entry name" value="PRK13369.1"/>
    <property type="match status" value="1"/>
</dbReference>
<dbReference type="InterPro" id="IPR006076">
    <property type="entry name" value="FAD-dep_OxRdtase"/>
</dbReference>
<evidence type="ECO:0000256" key="5">
    <source>
        <dbReference type="ARBA" id="ARBA00023002"/>
    </source>
</evidence>
<dbReference type="InterPro" id="IPR038299">
    <property type="entry name" value="DAO_C_sf"/>
</dbReference>
<dbReference type="Proteomes" id="UP000198804">
    <property type="component" value="Unassembled WGS sequence"/>
</dbReference>
<protein>
    <recommendedName>
        <fullName evidence="6">Glycerol-3-phosphate dehydrogenase</fullName>
        <ecNumber evidence="6">1.1.5.3</ecNumber>
    </recommendedName>
</protein>
<dbReference type="GO" id="GO:0046168">
    <property type="term" value="P:glycerol-3-phosphate catabolic process"/>
    <property type="evidence" value="ECO:0007669"/>
    <property type="project" value="TreeGrafter"/>
</dbReference>
<dbReference type="PROSITE" id="PS00978">
    <property type="entry name" value="FAD_G3PDH_2"/>
    <property type="match status" value="1"/>
</dbReference>
<dbReference type="STRING" id="414703.SAMN04488125_112129"/>
<comment type="cofactor">
    <cofactor evidence="1 6">
        <name>FAD</name>
        <dbReference type="ChEBI" id="CHEBI:57692"/>
    </cofactor>
</comment>
<evidence type="ECO:0000313" key="9">
    <source>
        <dbReference type="EMBL" id="SFL30935.1"/>
    </source>
</evidence>
<dbReference type="Gene3D" id="1.10.8.870">
    <property type="entry name" value="Alpha-glycerophosphate oxidase, cap domain"/>
    <property type="match status" value="1"/>
</dbReference>
<comment type="catalytic activity">
    <reaction evidence="6">
        <text>a quinone + sn-glycerol 3-phosphate = dihydroxyacetone phosphate + a quinol</text>
        <dbReference type="Rhea" id="RHEA:18977"/>
        <dbReference type="ChEBI" id="CHEBI:24646"/>
        <dbReference type="ChEBI" id="CHEBI:57597"/>
        <dbReference type="ChEBI" id="CHEBI:57642"/>
        <dbReference type="ChEBI" id="CHEBI:132124"/>
        <dbReference type="EC" id="1.1.5.3"/>
    </reaction>
</comment>
<reference evidence="10" key="1">
    <citation type="submission" date="2016-10" db="EMBL/GenBank/DDBJ databases">
        <authorList>
            <person name="Varghese N."/>
            <person name="Submissions S."/>
        </authorList>
    </citation>
    <scope>NUCLEOTIDE SEQUENCE [LARGE SCALE GENOMIC DNA]</scope>
    <source>
        <strain evidence="10">CGMCC 1.6474</strain>
    </source>
</reference>
<dbReference type="PROSITE" id="PS00977">
    <property type="entry name" value="FAD_G3PDH_1"/>
    <property type="match status" value="1"/>
</dbReference>
<name>A0A1I4GLR9_9HYPH</name>
<evidence type="ECO:0000313" key="10">
    <source>
        <dbReference type="Proteomes" id="UP000198804"/>
    </source>
</evidence>
<dbReference type="PANTHER" id="PTHR11985">
    <property type="entry name" value="GLYCEROL-3-PHOSPHATE DEHYDROGENASE"/>
    <property type="match status" value="1"/>
</dbReference>
<dbReference type="GO" id="GO:0004368">
    <property type="term" value="F:glycerol-3-phosphate dehydrogenase (quinone) activity"/>
    <property type="evidence" value="ECO:0007669"/>
    <property type="project" value="UniProtKB-EC"/>
</dbReference>